<proteinExistence type="predicted"/>
<dbReference type="AlphaFoldDB" id="A0A1U7IAW2"/>
<dbReference type="Proteomes" id="UP000185860">
    <property type="component" value="Unassembled WGS sequence"/>
</dbReference>
<organism evidence="2 3">
    <name type="scientific">[Phormidium ambiguum] IAM M-71</name>
    <dbReference type="NCBI Taxonomy" id="454136"/>
    <lineage>
        <taxon>Bacteria</taxon>
        <taxon>Bacillati</taxon>
        <taxon>Cyanobacteriota</taxon>
        <taxon>Cyanophyceae</taxon>
        <taxon>Oscillatoriophycideae</taxon>
        <taxon>Aerosakkonematales</taxon>
        <taxon>Aerosakkonemataceae</taxon>
        <taxon>Floridanema</taxon>
    </lineage>
</organism>
<accession>A0A1U7IAW2</accession>
<reference evidence="2 3" key="1">
    <citation type="submission" date="2016-11" db="EMBL/GenBank/DDBJ databases">
        <title>Draft Genome Sequences of Nine Cyanobacterial Strains from Diverse Habitats.</title>
        <authorList>
            <person name="Zhu T."/>
            <person name="Hou S."/>
            <person name="Lu X."/>
            <person name="Hess W.R."/>
        </authorList>
    </citation>
    <scope>NUCLEOTIDE SEQUENCE [LARGE SCALE GENOMIC DNA]</scope>
    <source>
        <strain evidence="2 3">IAM M-71</strain>
    </source>
</reference>
<evidence type="ECO:0000313" key="3">
    <source>
        <dbReference type="Proteomes" id="UP000185860"/>
    </source>
</evidence>
<dbReference type="Pfam" id="PF00535">
    <property type="entry name" value="Glycos_transf_2"/>
    <property type="match status" value="1"/>
</dbReference>
<dbReference type="STRING" id="454136.NIES2119_22430"/>
<name>A0A1U7IAW2_9CYAN</name>
<dbReference type="PANTHER" id="PTHR22916:SF3">
    <property type="entry name" value="UDP-GLCNAC:BETAGAL BETA-1,3-N-ACETYLGLUCOSAMINYLTRANSFERASE-LIKE PROTEIN 1"/>
    <property type="match status" value="1"/>
</dbReference>
<dbReference type="PANTHER" id="PTHR22916">
    <property type="entry name" value="GLYCOSYLTRANSFERASE"/>
    <property type="match status" value="1"/>
</dbReference>
<protein>
    <submittedName>
        <fullName evidence="2">Glucosyl transferase</fullName>
    </submittedName>
</protein>
<keyword evidence="2" id="KW-0808">Transferase</keyword>
<dbReference type="SUPFAM" id="SSF53448">
    <property type="entry name" value="Nucleotide-diphospho-sugar transferases"/>
    <property type="match status" value="1"/>
</dbReference>
<sequence length="343" mass="39059">MKNVSIIVAVYGMEKYIAATVESVLNQTYPYWELIIVDDGSPDRSIEICQQFTDPRIKIIRQPNRGANAARNNGIRHAQGAYLAFLDGDDIWLPEKLEKHIAHLESSPKVGLSFSRSAFIDEEGKPLGIYQMPKLTDISIGHLICRNPIGNGSAAVIRKEVFEEIKYQDNRYGTVEDFYWDERLQGSQDLDCWFRIGIQTNWEIEGIPEALTLYRVNSEGISAKLMKKQESWEQLIEKTRSYAPEIVAQWENPARAYHLRYLARRAVTLEDGAMAVKLFNSALLTHWQILLAEPRRTILTGAAAYLLCLLPKNLYSKLENLGLKITGANQKRQIMQEQSSQLA</sequence>
<dbReference type="OrthoDB" id="9812327at2"/>
<dbReference type="EMBL" id="MRCE01000027">
    <property type="protein sequence ID" value="OKH33684.1"/>
    <property type="molecule type" value="Genomic_DNA"/>
</dbReference>
<gene>
    <name evidence="2" type="ORF">NIES2119_22430</name>
</gene>
<dbReference type="RefSeq" id="WP_073595726.1">
    <property type="nucleotide sequence ID" value="NZ_MRCE01000027.1"/>
</dbReference>
<feature type="domain" description="Glycosyltransferase 2-like" evidence="1">
    <location>
        <begin position="5"/>
        <end position="165"/>
    </location>
</feature>
<dbReference type="InterPro" id="IPR001173">
    <property type="entry name" value="Glyco_trans_2-like"/>
</dbReference>
<evidence type="ECO:0000259" key="1">
    <source>
        <dbReference type="Pfam" id="PF00535"/>
    </source>
</evidence>
<dbReference type="InterPro" id="IPR029044">
    <property type="entry name" value="Nucleotide-diphossugar_trans"/>
</dbReference>
<dbReference type="GO" id="GO:0016758">
    <property type="term" value="F:hexosyltransferase activity"/>
    <property type="evidence" value="ECO:0007669"/>
    <property type="project" value="UniProtKB-ARBA"/>
</dbReference>
<evidence type="ECO:0000313" key="2">
    <source>
        <dbReference type="EMBL" id="OKH33684.1"/>
    </source>
</evidence>
<comment type="caution">
    <text evidence="2">The sequence shown here is derived from an EMBL/GenBank/DDBJ whole genome shotgun (WGS) entry which is preliminary data.</text>
</comment>
<dbReference type="Gene3D" id="3.90.550.10">
    <property type="entry name" value="Spore Coat Polysaccharide Biosynthesis Protein SpsA, Chain A"/>
    <property type="match status" value="1"/>
</dbReference>